<feature type="domain" description="Protein kinase" evidence="1">
    <location>
        <begin position="13"/>
        <end position="345"/>
    </location>
</feature>
<accession>A0A229SPA8</accession>
<evidence type="ECO:0000259" key="1">
    <source>
        <dbReference type="PROSITE" id="PS50011"/>
    </source>
</evidence>
<dbReference type="SUPFAM" id="SSF56112">
    <property type="entry name" value="Protein kinase-like (PK-like)"/>
    <property type="match status" value="1"/>
</dbReference>
<comment type="caution">
    <text evidence="2">The sequence shown here is derived from an EMBL/GenBank/DDBJ whole genome shotgun (WGS) entry which is preliminary data.</text>
</comment>
<evidence type="ECO:0000313" key="3">
    <source>
        <dbReference type="Proteomes" id="UP000215199"/>
    </source>
</evidence>
<dbReference type="EMBL" id="NMUL01000060">
    <property type="protein sequence ID" value="OXM60501.1"/>
    <property type="molecule type" value="Genomic_DNA"/>
</dbReference>
<dbReference type="GO" id="GO:0005524">
    <property type="term" value="F:ATP binding"/>
    <property type="evidence" value="ECO:0007669"/>
    <property type="project" value="InterPro"/>
</dbReference>
<dbReference type="RefSeq" id="WP_093953256.1">
    <property type="nucleotide sequence ID" value="NZ_NMUL01000060.1"/>
</dbReference>
<dbReference type="AlphaFoldDB" id="A0A229SPA8"/>
<dbReference type="Proteomes" id="UP000215199">
    <property type="component" value="Unassembled WGS sequence"/>
</dbReference>
<dbReference type="SMART" id="SM00220">
    <property type="entry name" value="S_TKc"/>
    <property type="match status" value="1"/>
</dbReference>
<name>A0A229SPA8_9PSEU</name>
<keyword evidence="3" id="KW-1185">Reference proteome</keyword>
<dbReference type="GO" id="GO:0004672">
    <property type="term" value="F:protein kinase activity"/>
    <property type="evidence" value="ECO:0007669"/>
    <property type="project" value="InterPro"/>
</dbReference>
<dbReference type="PROSITE" id="PS50011">
    <property type="entry name" value="PROTEIN_KINASE_DOM"/>
    <property type="match status" value="1"/>
</dbReference>
<sequence length="1178" mass="131223">MSIVQADRVVRAVLTTEAYGGDRFVPLSGSIERLDGKELVEGKIYRYSLLDRNDHDVALTVYLGLGEVGGHLWEQELRVLQRIGGLGHPSLPMLEGGGYVRPEDIESGGSDTAGAGFIRTKVLMSDEDSRAMATYFHERPAQAVRTLWKLADGLAVLHDSRIAHRNLWPGTLEHEEGDDGIRVLLARFEMSSMVSNLLRGSQIDREGAGRVRPLYLRQDPRFLAYTPPERVDFLLAAPGNTGAGDFPGDVFSLGVIAAEWLLGPDLLGEVPELGPELREFQKGLRRRVTISQELPAALSELLGEMLQSDPRSRPSMSEVMTALSRNYDTIAGRYAPENNSGQPYLVAYMREDSDRTLFKWGHLSESSMTDEGLKQLVDLIESDLRGATVCHSSEGAVPFVKVGKTEDRQRAQTVLFGHNFVWFAETLYRIRFGRKEYFDNIKVIKYVIENARASKELHSLRAGSLGRNLHRVEAVDHKASPVELEKRSSDRPSWPALLTSTAQRHAKTREQREYLDALRWFIDYQGAQLFAREYAYVREGLPAGRTVAVRWDRSRDADRASRQSSMHKKIIGDERLRLGMADFLAEEVAKDLASPEIEVLADKGGMPGDVMGRYRLVEVHGRETATLEAARFADLPERGWLRMANDRAGRGNLLAQSSAVDELENNVVLLQGLVRPTGVRGAPKWQDTTGGKLEGEGLEAMRTMLEHQSMFAVQGPPGTGKTEVTSQAVAEYLSKDDQARVLVSAQSHDALDNLAARILSKIGAVDEAGNPTRANWLAVRLASDFTAGNVKAPVTEFMPGRVVPRLEREIKSKLDGRGARRYDNPAITKIQEMWLHAVAISGPELQTRVRRGANLIFATTGASTKTRLVDHGSNEPFDWVVIEEAAKAWPTELALPLVRGIRWTLVGDQAQIGAFALNDVMAFLDNCRDDPDENVAGWWEMRDRYRQIFATFGHMFTEARDGAPRLELTEQRRMRKPIAEVVSRGFYSSLKLGGLKTVRPDRDHGLVRPLWARGRSLVWIDTGVTQKATGYWFNDVEAELVSTVVRSFEPSLEHLAADTKGKVLAIITPYRKQVERIQMRLAEHADDVWTVDSFQGREARIVIASLVRDRDSREAYAGLGHVADPARANVMLSRAQDLLVVVGRISKYEHCGIPEWEAVVAAARELGRVVAMSEVMPS</sequence>
<dbReference type="CDD" id="cd18808">
    <property type="entry name" value="SF1_C_Upf1"/>
    <property type="match status" value="1"/>
</dbReference>
<dbReference type="Pfam" id="PF13087">
    <property type="entry name" value="AAA_12"/>
    <property type="match status" value="1"/>
</dbReference>
<dbReference type="InterPro" id="IPR000719">
    <property type="entry name" value="Prot_kinase_dom"/>
</dbReference>
<dbReference type="InterPro" id="IPR047187">
    <property type="entry name" value="SF1_C_Upf1"/>
</dbReference>
<organism evidence="2 3">
    <name type="scientific">Amycolatopsis vastitatis</name>
    <dbReference type="NCBI Taxonomy" id="1905142"/>
    <lineage>
        <taxon>Bacteria</taxon>
        <taxon>Bacillati</taxon>
        <taxon>Actinomycetota</taxon>
        <taxon>Actinomycetes</taxon>
        <taxon>Pseudonocardiales</taxon>
        <taxon>Pseudonocardiaceae</taxon>
        <taxon>Amycolatopsis</taxon>
    </lineage>
</organism>
<protein>
    <recommendedName>
        <fullName evidence="1">Protein kinase domain-containing protein</fullName>
    </recommendedName>
</protein>
<dbReference type="OrthoDB" id="3197455at2"/>
<evidence type="ECO:0000313" key="2">
    <source>
        <dbReference type="EMBL" id="OXM60501.1"/>
    </source>
</evidence>
<dbReference type="PANTHER" id="PTHR10887:SF495">
    <property type="entry name" value="HELICASE SENATAXIN ISOFORM X1-RELATED"/>
    <property type="match status" value="1"/>
</dbReference>
<dbReference type="Gene3D" id="1.10.510.10">
    <property type="entry name" value="Transferase(Phosphotransferase) domain 1"/>
    <property type="match status" value="1"/>
</dbReference>
<proteinExistence type="predicted"/>
<dbReference type="InterPro" id="IPR041677">
    <property type="entry name" value="DNA2/NAM7_AAA_11"/>
</dbReference>
<dbReference type="SUPFAM" id="SSF52540">
    <property type="entry name" value="P-loop containing nucleoside triphosphate hydrolases"/>
    <property type="match status" value="1"/>
</dbReference>
<reference evidence="3" key="1">
    <citation type="submission" date="2017-07" db="EMBL/GenBank/DDBJ databases">
        <title>Comparative genome mining reveals phylogenetic distribution patterns of secondary metabolites in Amycolatopsis.</title>
        <authorList>
            <person name="Adamek M."/>
            <person name="Alanjary M."/>
            <person name="Sales-Ortells H."/>
            <person name="Goodfellow M."/>
            <person name="Bull A.T."/>
            <person name="Kalinowski J."/>
            <person name="Ziemert N."/>
        </authorList>
    </citation>
    <scope>NUCLEOTIDE SEQUENCE [LARGE SCALE GENOMIC DNA]</scope>
    <source>
        <strain evidence="3">H5</strain>
    </source>
</reference>
<dbReference type="InterPro" id="IPR041679">
    <property type="entry name" value="DNA2/NAM7-like_C"/>
</dbReference>
<dbReference type="Gene3D" id="3.40.50.300">
    <property type="entry name" value="P-loop containing nucleotide triphosphate hydrolases"/>
    <property type="match status" value="2"/>
</dbReference>
<dbReference type="GO" id="GO:0004386">
    <property type="term" value="F:helicase activity"/>
    <property type="evidence" value="ECO:0007669"/>
    <property type="project" value="InterPro"/>
</dbReference>
<dbReference type="InterPro" id="IPR011009">
    <property type="entry name" value="Kinase-like_dom_sf"/>
</dbReference>
<gene>
    <name evidence="2" type="ORF">CF165_42535</name>
</gene>
<dbReference type="Pfam" id="PF13086">
    <property type="entry name" value="AAA_11"/>
    <property type="match status" value="2"/>
</dbReference>
<dbReference type="PANTHER" id="PTHR10887">
    <property type="entry name" value="DNA2/NAM7 HELICASE FAMILY"/>
    <property type="match status" value="1"/>
</dbReference>
<dbReference type="InterPro" id="IPR045055">
    <property type="entry name" value="DNA2/NAM7-like"/>
</dbReference>
<dbReference type="InterPro" id="IPR027417">
    <property type="entry name" value="P-loop_NTPase"/>
</dbReference>